<evidence type="ECO:0000256" key="1">
    <source>
        <dbReference type="SAM" id="Coils"/>
    </source>
</evidence>
<keyword evidence="1" id="KW-0175">Coiled coil</keyword>
<dbReference type="HOGENOM" id="CLU_1039985_0_0_1"/>
<gene>
    <name evidence="2" type="ORF">PHATRDRAFT_36424</name>
</gene>
<dbReference type="Proteomes" id="UP000000759">
    <property type="component" value="Chromosome 10"/>
</dbReference>
<dbReference type="AlphaFoldDB" id="B7G1B3"/>
<name>B7G1B3_PHATC</name>
<feature type="coiled-coil region" evidence="1">
    <location>
        <begin position="10"/>
        <end position="37"/>
    </location>
</feature>
<dbReference type="GeneID" id="7201560"/>
<dbReference type="InParanoid" id="B7G1B3"/>
<evidence type="ECO:0000313" key="2">
    <source>
        <dbReference type="EMBL" id="EEC47477.1"/>
    </source>
</evidence>
<reference evidence="3" key="2">
    <citation type="submission" date="2008-08" db="EMBL/GenBank/DDBJ databases">
        <authorList>
            <consortium name="Diatom Consortium"/>
            <person name="Grigoriev I."/>
            <person name="Grimwood J."/>
            <person name="Kuo A."/>
            <person name="Otillar R.P."/>
            <person name="Salamov A."/>
            <person name="Detter J.C."/>
            <person name="Lindquist E."/>
            <person name="Shapiro H."/>
            <person name="Lucas S."/>
            <person name="Glavina del Rio T."/>
            <person name="Pitluck S."/>
            <person name="Rokhsar D."/>
            <person name="Bowler C."/>
        </authorList>
    </citation>
    <scope>GENOME REANNOTATION</scope>
    <source>
        <strain evidence="3">CCAP 1055/1</strain>
    </source>
</reference>
<organism evidence="2 3">
    <name type="scientific">Phaeodactylum tricornutum (strain CCAP 1055/1)</name>
    <dbReference type="NCBI Taxonomy" id="556484"/>
    <lineage>
        <taxon>Eukaryota</taxon>
        <taxon>Sar</taxon>
        <taxon>Stramenopiles</taxon>
        <taxon>Ochrophyta</taxon>
        <taxon>Bacillariophyta</taxon>
        <taxon>Bacillariophyceae</taxon>
        <taxon>Bacillariophycidae</taxon>
        <taxon>Naviculales</taxon>
        <taxon>Phaeodactylaceae</taxon>
        <taxon>Phaeodactylum</taxon>
    </lineage>
</organism>
<feature type="coiled-coil region" evidence="1">
    <location>
        <begin position="202"/>
        <end position="250"/>
    </location>
</feature>
<keyword evidence="3" id="KW-1185">Reference proteome</keyword>
<protein>
    <submittedName>
        <fullName evidence="2">Uncharacterized protein</fullName>
    </submittedName>
</protein>
<proteinExistence type="predicted"/>
<accession>B7G1B3</accession>
<dbReference type="EMBL" id="CM000613">
    <property type="protein sequence ID" value="EEC47477.1"/>
    <property type="molecule type" value="Genomic_DNA"/>
</dbReference>
<dbReference type="RefSeq" id="XP_002180825.1">
    <property type="nucleotide sequence ID" value="XM_002180789.1"/>
</dbReference>
<feature type="coiled-coil region" evidence="1">
    <location>
        <begin position="65"/>
        <end position="92"/>
    </location>
</feature>
<sequence length="268" mass="30609">MHTAVGEKQLERQSTKIKMLEKTVRTLQNDKAILSAAVEARDSRLSSMTDLQMSLKEVESKLGIQEALQHKLKEAKMKCKSLRMQTKSAEENENVYQEKLAKHARKVLDLEGHVNLANDQRRSCQKELSMQQIAIQSLKQSVTVANKNAKVFPRKLARYVGMVEAYARRQEIVLLRDQKRKALEEMQYCRAACEQSRAAQKMAGLDNDMAKVLEQNLELERLLSELTKYVSAKEMQLETLKQVNDALKSELGSITKGRMTRNMGKNDI</sequence>
<dbReference type="PaxDb" id="2850-Phatr36424"/>
<evidence type="ECO:0000313" key="3">
    <source>
        <dbReference type="Proteomes" id="UP000000759"/>
    </source>
</evidence>
<dbReference type="KEGG" id="pti:PHATRDRAFT_36424"/>
<reference evidence="2 3" key="1">
    <citation type="journal article" date="2008" name="Nature">
        <title>The Phaeodactylum genome reveals the evolutionary history of diatom genomes.</title>
        <authorList>
            <person name="Bowler C."/>
            <person name="Allen A.E."/>
            <person name="Badger J.H."/>
            <person name="Grimwood J."/>
            <person name="Jabbari K."/>
            <person name="Kuo A."/>
            <person name="Maheswari U."/>
            <person name="Martens C."/>
            <person name="Maumus F."/>
            <person name="Otillar R.P."/>
            <person name="Rayko E."/>
            <person name="Salamov A."/>
            <person name="Vandepoele K."/>
            <person name="Beszteri B."/>
            <person name="Gruber A."/>
            <person name="Heijde M."/>
            <person name="Katinka M."/>
            <person name="Mock T."/>
            <person name="Valentin K."/>
            <person name="Verret F."/>
            <person name="Berges J.A."/>
            <person name="Brownlee C."/>
            <person name="Cadoret J.P."/>
            <person name="Chiovitti A."/>
            <person name="Choi C.J."/>
            <person name="Coesel S."/>
            <person name="De Martino A."/>
            <person name="Detter J.C."/>
            <person name="Durkin C."/>
            <person name="Falciatore A."/>
            <person name="Fournet J."/>
            <person name="Haruta M."/>
            <person name="Huysman M.J."/>
            <person name="Jenkins B.D."/>
            <person name="Jiroutova K."/>
            <person name="Jorgensen R.E."/>
            <person name="Joubert Y."/>
            <person name="Kaplan A."/>
            <person name="Kroger N."/>
            <person name="Kroth P.G."/>
            <person name="La Roche J."/>
            <person name="Lindquist E."/>
            <person name="Lommer M."/>
            <person name="Martin-Jezequel V."/>
            <person name="Lopez P.J."/>
            <person name="Lucas S."/>
            <person name="Mangogna M."/>
            <person name="McGinnis K."/>
            <person name="Medlin L.K."/>
            <person name="Montsant A."/>
            <person name="Oudot-Le Secq M.P."/>
            <person name="Napoli C."/>
            <person name="Obornik M."/>
            <person name="Parker M.S."/>
            <person name="Petit J.L."/>
            <person name="Porcel B.M."/>
            <person name="Poulsen N."/>
            <person name="Robison M."/>
            <person name="Rychlewski L."/>
            <person name="Rynearson T.A."/>
            <person name="Schmutz J."/>
            <person name="Shapiro H."/>
            <person name="Siaut M."/>
            <person name="Stanley M."/>
            <person name="Sussman M.R."/>
            <person name="Taylor A.R."/>
            <person name="Vardi A."/>
            <person name="von Dassow P."/>
            <person name="Vyverman W."/>
            <person name="Willis A."/>
            <person name="Wyrwicz L.S."/>
            <person name="Rokhsar D.S."/>
            <person name="Weissenbach J."/>
            <person name="Armbrust E.V."/>
            <person name="Green B.R."/>
            <person name="Van de Peer Y."/>
            <person name="Grigoriev I.V."/>
        </authorList>
    </citation>
    <scope>NUCLEOTIDE SEQUENCE [LARGE SCALE GENOMIC DNA]</scope>
    <source>
        <strain evidence="2 3">CCAP 1055/1</strain>
    </source>
</reference>
<dbReference type="OrthoDB" id="196779at2759"/>